<name>A0A8X8C8C3_POPTO</name>
<dbReference type="Proteomes" id="UP000886885">
    <property type="component" value="Chromosome 12D"/>
</dbReference>
<dbReference type="AlphaFoldDB" id="A0A8X8C8C3"/>
<keyword evidence="2" id="KW-1185">Reference proteome</keyword>
<comment type="caution">
    <text evidence="1">The sequence shown here is derived from an EMBL/GenBank/DDBJ whole genome shotgun (WGS) entry which is preliminary data.</text>
</comment>
<gene>
    <name evidence="1" type="ORF">POTOM_042635</name>
</gene>
<protein>
    <submittedName>
        <fullName evidence="1">Uncharacterized protein</fullName>
    </submittedName>
</protein>
<proteinExistence type="predicted"/>
<sequence length="79" mass="9131">MDPLTVSPMGFGAWAWGNKLLWGDGERIFVLTVTNFSIQMDSWLKQQNRSLQLRLCLASGKDPCSRVQAWDFRPYQHKT</sequence>
<evidence type="ECO:0000313" key="2">
    <source>
        <dbReference type="Proteomes" id="UP000886885"/>
    </source>
</evidence>
<evidence type="ECO:0000313" key="1">
    <source>
        <dbReference type="EMBL" id="KAG6752616.1"/>
    </source>
</evidence>
<organism evidence="1 2">
    <name type="scientific">Populus tomentosa</name>
    <name type="common">Chinese white poplar</name>
    <dbReference type="NCBI Taxonomy" id="118781"/>
    <lineage>
        <taxon>Eukaryota</taxon>
        <taxon>Viridiplantae</taxon>
        <taxon>Streptophyta</taxon>
        <taxon>Embryophyta</taxon>
        <taxon>Tracheophyta</taxon>
        <taxon>Spermatophyta</taxon>
        <taxon>Magnoliopsida</taxon>
        <taxon>eudicotyledons</taxon>
        <taxon>Gunneridae</taxon>
        <taxon>Pentapetalae</taxon>
        <taxon>rosids</taxon>
        <taxon>fabids</taxon>
        <taxon>Malpighiales</taxon>
        <taxon>Salicaceae</taxon>
        <taxon>Saliceae</taxon>
        <taxon>Populus</taxon>
    </lineage>
</organism>
<dbReference type="EMBL" id="JAAWWB010000024">
    <property type="protein sequence ID" value="KAG6752616.1"/>
    <property type="molecule type" value="Genomic_DNA"/>
</dbReference>
<accession>A0A8X8C8C3</accession>
<reference evidence="1" key="1">
    <citation type="journal article" date="2020" name="bioRxiv">
        <title>Hybrid origin of Populus tomentosa Carr. identified through genome sequencing and phylogenomic analysis.</title>
        <authorList>
            <person name="An X."/>
            <person name="Gao K."/>
            <person name="Chen Z."/>
            <person name="Li J."/>
            <person name="Yang X."/>
            <person name="Yang X."/>
            <person name="Zhou J."/>
            <person name="Guo T."/>
            <person name="Zhao T."/>
            <person name="Huang S."/>
            <person name="Miao D."/>
            <person name="Khan W.U."/>
            <person name="Rao P."/>
            <person name="Ye M."/>
            <person name="Lei B."/>
            <person name="Liao W."/>
            <person name="Wang J."/>
            <person name="Ji L."/>
            <person name="Li Y."/>
            <person name="Guo B."/>
            <person name="Mustafa N.S."/>
            <person name="Li S."/>
            <person name="Yun Q."/>
            <person name="Keller S.R."/>
            <person name="Mao J."/>
            <person name="Zhang R."/>
            <person name="Strauss S.H."/>
        </authorList>
    </citation>
    <scope>NUCLEOTIDE SEQUENCE</scope>
    <source>
        <strain evidence="1">GM15</strain>
        <tissue evidence="1">Leaf</tissue>
    </source>
</reference>
<dbReference type="OrthoDB" id="2310150at2759"/>